<evidence type="ECO:0000256" key="1">
    <source>
        <dbReference type="ARBA" id="ARBA00004903"/>
    </source>
</evidence>
<comment type="catalytic activity">
    <reaction evidence="6">
        <text>(6S)-5,6,7,8-tetrahydrofolate + NADP(+) = 7,8-dihydrofolate + NADPH + H(+)</text>
        <dbReference type="Rhea" id="RHEA:15009"/>
        <dbReference type="ChEBI" id="CHEBI:15378"/>
        <dbReference type="ChEBI" id="CHEBI:57451"/>
        <dbReference type="ChEBI" id="CHEBI:57453"/>
        <dbReference type="ChEBI" id="CHEBI:57783"/>
        <dbReference type="ChEBI" id="CHEBI:58349"/>
        <dbReference type="EC" id="1.5.1.3"/>
    </reaction>
</comment>
<dbReference type="GO" id="GO:0004146">
    <property type="term" value="F:dihydrofolate reductase activity"/>
    <property type="evidence" value="ECO:0007669"/>
    <property type="project" value="UniProtKB-EC"/>
</dbReference>
<keyword evidence="9" id="KW-1185">Reference proteome</keyword>
<evidence type="ECO:0000313" key="8">
    <source>
        <dbReference type="EMBL" id="VEN44828.1"/>
    </source>
</evidence>
<proteinExistence type="predicted"/>
<reference evidence="8 9" key="1">
    <citation type="submission" date="2019-01" db="EMBL/GenBank/DDBJ databases">
        <authorList>
            <person name="Sayadi A."/>
        </authorList>
    </citation>
    <scope>NUCLEOTIDE SEQUENCE [LARGE SCALE GENOMIC DNA]</scope>
</reference>
<evidence type="ECO:0000256" key="6">
    <source>
        <dbReference type="ARBA" id="ARBA00048873"/>
    </source>
</evidence>
<name>A0A653CAA2_CALMS</name>
<dbReference type="GO" id="GO:0046655">
    <property type="term" value="P:folic acid metabolic process"/>
    <property type="evidence" value="ECO:0007669"/>
    <property type="project" value="TreeGrafter"/>
</dbReference>
<gene>
    <name evidence="8" type="ORF">CALMAC_LOCUS7490</name>
</gene>
<dbReference type="Pfam" id="PF00186">
    <property type="entry name" value="DHFR_1"/>
    <property type="match status" value="1"/>
</dbReference>
<dbReference type="AlphaFoldDB" id="A0A653CAA2"/>
<evidence type="ECO:0000256" key="4">
    <source>
        <dbReference type="ARBA" id="ARBA00022857"/>
    </source>
</evidence>
<dbReference type="GO" id="GO:0046654">
    <property type="term" value="P:tetrahydrofolate biosynthetic process"/>
    <property type="evidence" value="ECO:0007669"/>
    <property type="project" value="InterPro"/>
</dbReference>
<dbReference type="EC" id="1.5.1.3" evidence="2"/>
<dbReference type="Gene3D" id="3.40.430.10">
    <property type="entry name" value="Dihydrofolate Reductase, subunit A"/>
    <property type="match status" value="1"/>
</dbReference>
<sequence>MFKILLYYMCCCSDMSSQYARTEMDYFTRMTSKTKHQDKKNVVIMGRKTWDSIPKKFKPLNNRINFILSRSDLVLSEYKDVYSFKSLADAINKLNEHNFKNLYENIWVIGGSHIYDECMKSEYFYRLYLTRIHKAFECDTFFPALPEGLKEVSDEDVPKEVQNEKGIDFTYHVYENVNFKD</sequence>
<keyword evidence="5" id="KW-0560">Oxidoreductase</keyword>
<dbReference type="InterPro" id="IPR012259">
    <property type="entry name" value="DHFR"/>
</dbReference>
<evidence type="ECO:0000259" key="7">
    <source>
        <dbReference type="PROSITE" id="PS51330"/>
    </source>
</evidence>
<organism evidence="8 9">
    <name type="scientific">Callosobruchus maculatus</name>
    <name type="common">Southern cowpea weevil</name>
    <name type="synonym">Pulse bruchid</name>
    <dbReference type="NCBI Taxonomy" id="64391"/>
    <lineage>
        <taxon>Eukaryota</taxon>
        <taxon>Metazoa</taxon>
        <taxon>Ecdysozoa</taxon>
        <taxon>Arthropoda</taxon>
        <taxon>Hexapoda</taxon>
        <taxon>Insecta</taxon>
        <taxon>Pterygota</taxon>
        <taxon>Neoptera</taxon>
        <taxon>Endopterygota</taxon>
        <taxon>Coleoptera</taxon>
        <taxon>Polyphaga</taxon>
        <taxon>Cucujiformia</taxon>
        <taxon>Chrysomeloidea</taxon>
        <taxon>Chrysomelidae</taxon>
        <taxon>Bruchinae</taxon>
        <taxon>Bruchini</taxon>
        <taxon>Callosobruchus</taxon>
    </lineage>
</organism>
<dbReference type="OrthoDB" id="4664297at2759"/>
<evidence type="ECO:0000256" key="3">
    <source>
        <dbReference type="ARBA" id="ARBA00022563"/>
    </source>
</evidence>
<dbReference type="PANTHER" id="PTHR48069:SF3">
    <property type="entry name" value="DIHYDROFOLATE REDUCTASE"/>
    <property type="match status" value="1"/>
</dbReference>
<evidence type="ECO:0000256" key="5">
    <source>
        <dbReference type="ARBA" id="ARBA00023002"/>
    </source>
</evidence>
<evidence type="ECO:0000256" key="2">
    <source>
        <dbReference type="ARBA" id="ARBA00012856"/>
    </source>
</evidence>
<dbReference type="GO" id="GO:0006730">
    <property type="term" value="P:one-carbon metabolic process"/>
    <property type="evidence" value="ECO:0007669"/>
    <property type="project" value="UniProtKB-KW"/>
</dbReference>
<dbReference type="PROSITE" id="PS51330">
    <property type="entry name" value="DHFR_2"/>
    <property type="match status" value="1"/>
</dbReference>
<dbReference type="GO" id="GO:0050661">
    <property type="term" value="F:NADP binding"/>
    <property type="evidence" value="ECO:0007669"/>
    <property type="project" value="InterPro"/>
</dbReference>
<dbReference type="GO" id="GO:0005739">
    <property type="term" value="C:mitochondrion"/>
    <property type="evidence" value="ECO:0007669"/>
    <property type="project" value="TreeGrafter"/>
</dbReference>
<evidence type="ECO:0000313" key="9">
    <source>
        <dbReference type="Proteomes" id="UP000410492"/>
    </source>
</evidence>
<dbReference type="CDD" id="cd00209">
    <property type="entry name" value="DHFR"/>
    <property type="match status" value="1"/>
</dbReference>
<dbReference type="PRINTS" id="PR00070">
    <property type="entry name" value="DHFR"/>
</dbReference>
<comment type="pathway">
    <text evidence="1">Cofactor biosynthesis; tetrahydrofolate biosynthesis; 5,6,7,8-tetrahydrofolate from 7,8-dihydrofolate: step 1/1.</text>
</comment>
<dbReference type="PANTHER" id="PTHR48069">
    <property type="entry name" value="DIHYDROFOLATE REDUCTASE"/>
    <property type="match status" value="1"/>
</dbReference>
<dbReference type="Proteomes" id="UP000410492">
    <property type="component" value="Unassembled WGS sequence"/>
</dbReference>
<protein>
    <recommendedName>
        <fullName evidence="2">dihydrofolate reductase</fullName>
        <ecNumber evidence="2">1.5.1.3</ecNumber>
    </recommendedName>
</protein>
<dbReference type="InterPro" id="IPR001796">
    <property type="entry name" value="DHFR_dom"/>
</dbReference>
<dbReference type="EMBL" id="CAACVG010007323">
    <property type="protein sequence ID" value="VEN44828.1"/>
    <property type="molecule type" value="Genomic_DNA"/>
</dbReference>
<dbReference type="InterPro" id="IPR024072">
    <property type="entry name" value="DHFR-like_dom_sf"/>
</dbReference>
<dbReference type="GO" id="GO:0046452">
    <property type="term" value="P:dihydrofolate metabolic process"/>
    <property type="evidence" value="ECO:0007669"/>
    <property type="project" value="TreeGrafter"/>
</dbReference>
<feature type="domain" description="DHFR" evidence="7">
    <location>
        <begin position="1"/>
        <end position="176"/>
    </location>
</feature>
<keyword evidence="4" id="KW-0521">NADP</keyword>
<accession>A0A653CAA2</accession>
<keyword evidence="3" id="KW-0554">One-carbon metabolism</keyword>
<dbReference type="SUPFAM" id="SSF53597">
    <property type="entry name" value="Dihydrofolate reductase-like"/>
    <property type="match status" value="1"/>
</dbReference>